<gene>
    <name evidence="2" type="ORF">S03H2_41588</name>
</gene>
<organism evidence="2">
    <name type="scientific">marine sediment metagenome</name>
    <dbReference type="NCBI Taxonomy" id="412755"/>
    <lineage>
        <taxon>unclassified sequences</taxon>
        <taxon>metagenomes</taxon>
        <taxon>ecological metagenomes</taxon>
    </lineage>
</organism>
<feature type="domain" description="Rad51-like C-terminal" evidence="1">
    <location>
        <begin position="15"/>
        <end position="100"/>
    </location>
</feature>
<evidence type="ECO:0000259" key="1">
    <source>
        <dbReference type="Pfam" id="PF08423"/>
    </source>
</evidence>
<dbReference type="InterPro" id="IPR027417">
    <property type="entry name" value="P-loop_NTPase"/>
</dbReference>
<dbReference type="Gene3D" id="3.40.50.300">
    <property type="entry name" value="P-loop containing nucleotide triphosphate hydrolases"/>
    <property type="match status" value="1"/>
</dbReference>
<dbReference type="EMBL" id="BARU01025837">
    <property type="protein sequence ID" value="GAH71150.1"/>
    <property type="molecule type" value="Genomic_DNA"/>
</dbReference>
<accession>X1IPG8</accession>
<dbReference type="InterPro" id="IPR013632">
    <property type="entry name" value="Rad51_C"/>
</dbReference>
<dbReference type="AlphaFoldDB" id="X1IPG8"/>
<comment type="caution">
    <text evidence="2">The sequence shown here is derived from an EMBL/GenBank/DDBJ whole genome shotgun (WGS) entry which is preliminary data.</text>
</comment>
<dbReference type="Pfam" id="PF08423">
    <property type="entry name" value="Rad51"/>
    <property type="match status" value="1"/>
</dbReference>
<evidence type="ECO:0000313" key="2">
    <source>
        <dbReference type="EMBL" id="GAH71150.1"/>
    </source>
</evidence>
<proteinExistence type="predicted"/>
<reference evidence="2" key="1">
    <citation type="journal article" date="2014" name="Front. Microbiol.">
        <title>High frequency of phylogenetically diverse reductive dehalogenase-homologous genes in deep subseafloor sedimentary metagenomes.</title>
        <authorList>
            <person name="Kawai M."/>
            <person name="Futagami T."/>
            <person name="Toyoda A."/>
            <person name="Takaki Y."/>
            <person name="Nishi S."/>
            <person name="Hori S."/>
            <person name="Arai W."/>
            <person name="Tsubouchi T."/>
            <person name="Morono Y."/>
            <person name="Uchiyama I."/>
            <person name="Ito T."/>
            <person name="Fujiyama A."/>
            <person name="Inagaki F."/>
            <person name="Takami H."/>
        </authorList>
    </citation>
    <scope>NUCLEOTIDE SEQUENCE</scope>
    <source>
        <strain evidence="2">Expedition CK06-06</strain>
    </source>
</reference>
<name>X1IPG8_9ZZZZ</name>
<protein>
    <recommendedName>
        <fullName evidence="1">Rad51-like C-terminal domain-containing protein</fullName>
    </recommendedName>
</protein>
<sequence length="103" mass="12342">MYFPYQCKLQISLYYLNKLNELTKKHNLITIATAQVAPNFVKEAIIRDLPVGNQFLNHFFTEYIYLRKRNEESYFVHLVNSSLFRENKLPYKITSEGIKDYKI</sequence>